<keyword evidence="6 7" id="KW-0975">Bacterial flagellum</keyword>
<dbReference type="EMBL" id="VTOX01000003">
    <property type="protein sequence ID" value="NKE66166.1"/>
    <property type="molecule type" value="Genomic_DNA"/>
</dbReference>
<dbReference type="InterPro" id="IPR010930">
    <property type="entry name" value="Flg_bb/hook_C_dom"/>
</dbReference>
<protein>
    <recommendedName>
        <fullName evidence="4 7">Flagellar hook-associated protein 1</fullName>
        <shortName evidence="7">HAP1</shortName>
    </recommendedName>
</protein>
<evidence type="ECO:0000259" key="9">
    <source>
        <dbReference type="Pfam" id="PF21158"/>
    </source>
</evidence>
<comment type="caution">
    <text evidence="11">The sequence shown here is derived from an EMBL/GenBank/DDBJ whole genome shotgun (WGS) entry which is preliminary data.</text>
</comment>
<dbReference type="InterPro" id="IPR002371">
    <property type="entry name" value="FlgK"/>
</dbReference>
<comment type="similarity">
    <text evidence="3 7">Belongs to the flagella basal body rod proteins family.</text>
</comment>
<gene>
    <name evidence="7 11" type="primary">flgK</name>
    <name evidence="11" type="ORF">RAMLITH_10075</name>
</gene>
<evidence type="ECO:0000259" key="8">
    <source>
        <dbReference type="Pfam" id="PF06429"/>
    </source>
</evidence>
<keyword evidence="12" id="KW-1185">Reference proteome</keyword>
<evidence type="ECO:0000256" key="4">
    <source>
        <dbReference type="ARBA" id="ARBA00016244"/>
    </source>
</evidence>
<proteinExistence type="inferred from homology"/>
<evidence type="ECO:0000259" key="10">
    <source>
        <dbReference type="Pfam" id="PF22638"/>
    </source>
</evidence>
<keyword evidence="11" id="KW-0969">Cilium</keyword>
<dbReference type="Proteomes" id="UP000521868">
    <property type="component" value="Unassembled WGS sequence"/>
</dbReference>
<dbReference type="InterPro" id="IPR053927">
    <property type="entry name" value="FlgK_helical"/>
</dbReference>
<comment type="subcellular location">
    <subcellularLocation>
        <location evidence="1 7">Bacterial flagellum</location>
    </subcellularLocation>
    <subcellularLocation>
        <location evidence="2 7">Secreted</location>
    </subcellularLocation>
</comment>
<dbReference type="PANTHER" id="PTHR30033">
    <property type="entry name" value="FLAGELLAR HOOK-ASSOCIATED PROTEIN 1"/>
    <property type="match status" value="1"/>
</dbReference>
<dbReference type="GO" id="GO:0009424">
    <property type="term" value="C:bacterial-type flagellum hook"/>
    <property type="evidence" value="ECO:0007669"/>
    <property type="project" value="UniProtKB-UniRule"/>
</dbReference>
<dbReference type="AlphaFoldDB" id="A0A7X6DFD9"/>
<dbReference type="GO" id="GO:0005198">
    <property type="term" value="F:structural molecule activity"/>
    <property type="evidence" value="ECO:0007669"/>
    <property type="project" value="UniProtKB-UniRule"/>
</dbReference>
<accession>A0A7X6DFD9</accession>
<evidence type="ECO:0000313" key="11">
    <source>
        <dbReference type="EMBL" id="NKE66166.1"/>
    </source>
</evidence>
<keyword evidence="11" id="KW-0282">Flagellum</keyword>
<dbReference type="InterPro" id="IPR049119">
    <property type="entry name" value="FlgK_D2-like"/>
</dbReference>
<keyword evidence="5 7" id="KW-0964">Secreted</keyword>
<evidence type="ECO:0000256" key="7">
    <source>
        <dbReference type="RuleBase" id="RU362065"/>
    </source>
</evidence>
<feature type="domain" description="Flagellar hook-associated protein FlgK helical" evidence="10">
    <location>
        <begin position="93"/>
        <end position="328"/>
    </location>
</feature>
<dbReference type="GO" id="GO:0044780">
    <property type="term" value="P:bacterial-type flagellum assembly"/>
    <property type="evidence" value="ECO:0007669"/>
    <property type="project" value="InterPro"/>
</dbReference>
<evidence type="ECO:0000256" key="3">
    <source>
        <dbReference type="ARBA" id="ARBA00009677"/>
    </source>
</evidence>
<dbReference type="Pfam" id="PF06429">
    <property type="entry name" value="Flg_bbr_C"/>
    <property type="match status" value="1"/>
</dbReference>
<sequence>MSTLFSTGLSGLTVARTALATTAQNTANVYTEGYSRQKVVVQANPANATIGGFLGTGARVTSVQRSYDEFLAAQLSRADSSAAGLETYATQISRLDNLLADRDSGLSALMQKFFTGVQGVADTPADPAARQEMLSTAAALAGKFRSVDQYLTDLNASLNEQIAGSVSQVNAIATQVASLNRQISQLAAATGGQPPNDLLDTRDKLVNDLSKLVDVAVVRQDGGQYNLFVGSGQTLVLGDRTATMAAVTSAADPTRTAVALVGVDGEAIELRDGEVGGGALGGVLAFRSQSLAGTQNAIGRLATALAVQFNQQHARGIDLRGDPGGDFFRLSGPEVYRDTRSQNPDPLQFTAAIDDAGALTTSDYQVQVRLTAGVPGLAVTRLSDGQPVDFTPVGADPSAPGSITFDGIELSWAAGTPQAGDSFLVVPTRSAARNFDVAVADPVAIAAGAGPADDGGQSGPSDGRNALALAGLQRAAVVGGTATFNGAYARLVSEVGNKAMEVEVAFTSQSSLAGQVRASLDSVAGVNQDEETANLLQYQQMYQANAKVIQAASTMFDTILGLR</sequence>
<dbReference type="PRINTS" id="PR01005">
    <property type="entry name" value="FLGHOOKAP1"/>
</dbReference>
<dbReference type="Pfam" id="PF22638">
    <property type="entry name" value="FlgK_D1"/>
    <property type="match status" value="1"/>
</dbReference>
<dbReference type="GO" id="GO:0005576">
    <property type="term" value="C:extracellular region"/>
    <property type="evidence" value="ECO:0007669"/>
    <property type="project" value="UniProtKB-SubCell"/>
</dbReference>
<reference evidence="11 12" key="1">
    <citation type="journal article" date="2020" name="Nature">
        <title>Bacterial chemolithoautotrophy via manganese oxidation.</title>
        <authorList>
            <person name="Yu H."/>
            <person name="Leadbetter J.R."/>
        </authorList>
    </citation>
    <scope>NUCLEOTIDE SEQUENCE [LARGE SCALE GENOMIC DNA]</scope>
    <source>
        <strain evidence="11 12">RBP-1</strain>
    </source>
</reference>
<keyword evidence="11" id="KW-0966">Cell projection</keyword>
<evidence type="ECO:0000256" key="1">
    <source>
        <dbReference type="ARBA" id="ARBA00004365"/>
    </source>
</evidence>
<dbReference type="SUPFAM" id="SSF64518">
    <property type="entry name" value="Phase 1 flagellin"/>
    <property type="match status" value="1"/>
</dbReference>
<evidence type="ECO:0000313" key="12">
    <source>
        <dbReference type="Proteomes" id="UP000521868"/>
    </source>
</evidence>
<evidence type="ECO:0000256" key="6">
    <source>
        <dbReference type="ARBA" id="ARBA00023143"/>
    </source>
</evidence>
<dbReference type="RefSeq" id="WP_168107293.1">
    <property type="nucleotide sequence ID" value="NZ_VTOX01000003.1"/>
</dbReference>
<organism evidence="11 12">
    <name type="scientific">Ramlibacter lithotrophicus</name>
    <dbReference type="NCBI Taxonomy" id="2606681"/>
    <lineage>
        <taxon>Bacteria</taxon>
        <taxon>Pseudomonadati</taxon>
        <taxon>Pseudomonadota</taxon>
        <taxon>Betaproteobacteria</taxon>
        <taxon>Burkholderiales</taxon>
        <taxon>Comamonadaceae</taxon>
        <taxon>Ramlibacter</taxon>
    </lineage>
</organism>
<evidence type="ECO:0000256" key="5">
    <source>
        <dbReference type="ARBA" id="ARBA00022525"/>
    </source>
</evidence>
<dbReference type="PANTHER" id="PTHR30033:SF1">
    <property type="entry name" value="FLAGELLAR HOOK-ASSOCIATED PROTEIN 1"/>
    <property type="match status" value="1"/>
</dbReference>
<dbReference type="NCBIfam" id="TIGR02492">
    <property type="entry name" value="flgK_ends"/>
    <property type="match status" value="1"/>
</dbReference>
<feature type="domain" description="Flagellar hook-associated protein 1 D2-like" evidence="9">
    <location>
        <begin position="342"/>
        <end position="427"/>
    </location>
</feature>
<feature type="domain" description="Flagellar basal-body/hook protein C-terminal" evidence="8">
    <location>
        <begin position="524"/>
        <end position="562"/>
    </location>
</feature>
<name>A0A7X6DFD9_9BURK</name>
<evidence type="ECO:0000256" key="2">
    <source>
        <dbReference type="ARBA" id="ARBA00004613"/>
    </source>
</evidence>
<dbReference type="Pfam" id="PF21158">
    <property type="entry name" value="flgK_1st_1"/>
    <property type="match status" value="1"/>
</dbReference>